<keyword evidence="12" id="KW-1185">Reference proteome</keyword>
<protein>
    <recommendedName>
        <fullName evidence="2">histidine kinase</fullName>
        <ecNumber evidence="2">2.7.13.3</ecNumber>
    </recommendedName>
</protein>
<dbReference type="PRINTS" id="PR00344">
    <property type="entry name" value="BCTRLSENSOR"/>
</dbReference>
<dbReference type="EMBL" id="JAOQIO010000124">
    <property type="protein sequence ID" value="MCU6797962.1"/>
    <property type="molecule type" value="Genomic_DNA"/>
</dbReference>
<evidence type="ECO:0000256" key="1">
    <source>
        <dbReference type="ARBA" id="ARBA00000085"/>
    </source>
</evidence>
<dbReference type="InterPro" id="IPR003594">
    <property type="entry name" value="HATPase_dom"/>
</dbReference>
<feature type="transmembrane region" description="Helical" evidence="9">
    <location>
        <begin position="191"/>
        <end position="211"/>
    </location>
</feature>
<feature type="transmembrane region" description="Helical" evidence="9">
    <location>
        <begin position="51"/>
        <end position="71"/>
    </location>
</feature>
<keyword evidence="8" id="KW-0902">Two-component regulatory system</keyword>
<evidence type="ECO:0000256" key="8">
    <source>
        <dbReference type="ARBA" id="ARBA00023012"/>
    </source>
</evidence>
<keyword evidence="9" id="KW-0812">Transmembrane</keyword>
<feature type="domain" description="Histidine kinase" evidence="10">
    <location>
        <begin position="269"/>
        <end position="478"/>
    </location>
</feature>
<dbReference type="InterPro" id="IPR004358">
    <property type="entry name" value="Sig_transdc_His_kin-like_C"/>
</dbReference>
<dbReference type="InterPro" id="IPR005467">
    <property type="entry name" value="His_kinase_dom"/>
</dbReference>
<feature type="transmembrane region" description="Helical" evidence="9">
    <location>
        <begin position="223"/>
        <end position="244"/>
    </location>
</feature>
<feature type="transmembrane region" description="Helical" evidence="9">
    <location>
        <begin position="131"/>
        <end position="150"/>
    </location>
</feature>
<dbReference type="SMART" id="SM00387">
    <property type="entry name" value="HATPase_c"/>
    <property type="match status" value="1"/>
</dbReference>
<sequence>MGSSFSARAGAVEKRLYAITRTDVPIFMLFVLIGLWTIGLLLVVTDPRRSTTRWIASIAFTGGFGGLSAVINEQLGPYLTRQGWMTASLSQFMGYMERFSSIICYYGLPYTFLMFTIVYHPNSGGWLWKRWLSWVLLLPALISFTFEPLPSDPIPYQFVMCWTVPYIITGILLLIHATAKELNSYLRKLRMLTTLAAAPTMFGALFTLYILPTLYGNNQWWRYNAWLIGFTLAVIFFSSFRYGFMGLQISIRNHQLDYTLRAITSGTSILNHAIKNDVGKIRLFGEKIKSESAQSDPGQLENDVDVILNASQHIYDMIYRIQGQTQDVALHEEPVRLAELLERCLTALEPSLHRIEVLRELRYEGALWGDPAQLDEVMTNVLMNAVEAMPQGGKLLVKLTETKRNLTVEIRDTGIGMDKSQLRQAFDPFYTTKGGKKLNFGLGLSYCHSIIHKHKGTMSIHSKPGVGTAVFIIFPNRKGGGRG</sequence>
<evidence type="ECO:0000256" key="3">
    <source>
        <dbReference type="ARBA" id="ARBA00022553"/>
    </source>
</evidence>
<gene>
    <name evidence="11" type="ORF">OB236_38140</name>
</gene>
<proteinExistence type="predicted"/>
<dbReference type="Proteomes" id="UP001652445">
    <property type="component" value="Unassembled WGS sequence"/>
</dbReference>
<dbReference type="EC" id="2.7.13.3" evidence="2"/>
<evidence type="ECO:0000256" key="9">
    <source>
        <dbReference type="SAM" id="Phobius"/>
    </source>
</evidence>
<keyword evidence="9" id="KW-0472">Membrane</keyword>
<dbReference type="PANTHER" id="PTHR43065:SF10">
    <property type="entry name" value="PEROXIDE STRESS-ACTIVATED HISTIDINE KINASE MAK3"/>
    <property type="match status" value="1"/>
</dbReference>
<evidence type="ECO:0000313" key="11">
    <source>
        <dbReference type="EMBL" id="MCU6797962.1"/>
    </source>
</evidence>
<feature type="transmembrane region" description="Helical" evidence="9">
    <location>
        <begin position="156"/>
        <end position="179"/>
    </location>
</feature>
<dbReference type="PANTHER" id="PTHR43065">
    <property type="entry name" value="SENSOR HISTIDINE KINASE"/>
    <property type="match status" value="1"/>
</dbReference>
<evidence type="ECO:0000256" key="2">
    <source>
        <dbReference type="ARBA" id="ARBA00012438"/>
    </source>
</evidence>
<keyword evidence="7 11" id="KW-0067">ATP-binding</keyword>
<dbReference type="PROSITE" id="PS50109">
    <property type="entry name" value="HIS_KIN"/>
    <property type="match status" value="1"/>
</dbReference>
<name>A0ABT2UTR4_9BACL</name>
<evidence type="ECO:0000256" key="4">
    <source>
        <dbReference type="ARBA" id="ARBA00022679"/>
    </source>
</evidence>
<keyword evidence="6" id="KW-0418">Kinase</keyword>
<evidence type="ECO:0000256" key="7">
    <source>
        <dbReference type="ARBA" id="ARBA00022840"/>
    </source>
</evidence>
<accession>A0ABT2UTR4</accession>
<dbReference type="InterPro" id="IPR036890">
    <property type="entry name" value="HATPase_C_sf"/>
</dbReference>
<dbReference type="GO" id="GO:0005524">
    <property type="term" value="F:ATP binding"/>
    <property type="evidence" value="ECO:0007669"/>
    <property type="project" value="UniProtKB-KW"/>
</dbReference>
<reference evidence="11 12" key="1">
    <citation type="submission" date="2022-09" db="EMBL/GenBank/DDBJ databases">
        <authorList>
            <person name="Han X.L."/>
            <person name="Wang Q."/>
            <person name="Lu T."/>
        </authorList>
    </citation>
    <scope>NUCLEOTIDE SEQUENCE [LARGE SCALE GENOMIC DNA]</scope>
    <source>
        <strain evidence="11 12">WQ 127069</strain>
    </source>
</reference>
<organism evidence="11 12">
    <name type="scientific">Paenibacillus baimaensis</name>
    <dbReference type="NCBI Taxonomy" id="2982185"/>
    <lineage>
        <taxon>Bacteria</taxon>
        <taxon>Bacillati</taxon>
        <taxon>Bacillota</taxon>
        <taxon>Bacilli</taxon>
        <taxon>Bacillales</taxon>
        <taxon>Paenibacillaceae</taxon>
        <taxon>Paenibacillus</taxon>
    </lineage>
</organism>
<evidence type="ECO:0000313" key="12">
    <source>
        <dbReference type="Proteomes" id="UP001652445"/>
    </source>
</evidence>
<evidence type="ECO:0000256" key="5">
    <source>
        <dbReference type="ARBA" id="ARBA00022741"/>
    </source>
</evidence>
<feature type="transmembrane region" description="Helical" evidence="9">
    <location>
        <begin position="24"/>
        <end position="44"/>
    </location>
</feature>
<evidence type="ECO:0000256" key="6">
    <source>
        <dbReference type="ARBA" id="ARBA00022777"/>
    </source>
</evidence>
<dbReference type="SUPFAM" id="SSF55874">
    <property type="entry name" value="ATPase domain of HSP90 chaperone/DNA topoisomerase II/histidine kinase"/>
    <property type="match status" value="1"/>
</dbReference>
<comment type="catalytic activity">
    <reaction evidence="1">
        <text>ATP + protein L-histidine = ADP + protein N-phospho-L-histidine.</text>
        <dbReference type="EC" id="2.7.13.3"/>
    </reaction>
</comment>
<keyword evidence="4" id="KW-0808">Transferase</keyword>
<comment type="caution">
    <text evidence="11">The sequence shown here is derived from an EMBL/GenBank/DDBJ whole genome shotgun (WGS) entry which is preliminary data.</text>
</comment>
<dbReference type="Gene3D" id="3.30.565.10">
    <property type="entry name" value="Histidine kinase-like ATPase, C-terminal domain"/>
    <property type="match status" value="1"/>
</dbReference>
<dbReference type="RefSeq" id="WP_262688651.1">
    <property type="nucleotide sequence ID" value="NZ_JAOQIO010000124.1"/>
</dbReference>
<evidence type="ECO:0000259" key="10">
    <source>
        <dbReference type="PROSITE" id="PS50109"/>
    </source>
</evidence>
<feature type="transmembrane region" description="Helical" evidence="9">
    <location>
        <begin position="99"/>
        <end position="119"/>
    </location>
</feature>
<keyword evidence="3" id="KW-0597">Phosphoprotein</keyword>
<keyword evidence="5" id="KW-0547">Nucleotide-binding</keyword>
<dbReference type="Pfam" id="PF02518">
    <property type="entry name" value="HATPase_c"/>
    <property type="match status" value="1"/>
</dbReference>
<keyword evidence="9" id="KW-1133">Transmembrane helix</keyword>